<dbReference type="AlphaFoldDB" id="A0A7J6VG89"/>
<feature type="compositionally biased region" description="Basic and acidic residues" evidence="1">
    <location>
        <begin position="302"/>
        <end position="326"/>
    </location>
</feature>
<keyword evidence="3" id="KW-1185">Reference proteome</keyword>
<gene>
    <name evidence="2" type="ORF">FRX31_027178</name>
</gene>
<evidence type="ECO:0000313" key="2">
    <source>
        <dbReference type="EMBL" id="KAF5183235.1"/>
    </source>
</evidence>
<dbReference type="Proteomes" id="UP000554482">
    <property type="component" value="Unassembled WGS sequence"/>
</dbReference>
<organism evidence="2 3">
    <name type="scientific">Thalictrum thalictroides</name>
    <name type="common">Rue-anemone</name>
    <name type="synonym">Anemone thalictroides</name>
    <dbReference type="NCBI Taxonomy" id="46969"/>
    <lineage>
        <taxon>Eukaryota</taxon>
        <taxon>Viridiplantae</taxon>
        <taxon>Streptophyta</taxon>
        <taxon>Embryophyta</taxon>
        <taxon>Tracheophyta</taxon>
        <taxon>Spermatophyta</taxon>
        <taxon>Magnoliopsida</taxon>
        <taxon>Ranunculales</taxon>
        <taxon>Ranunculaceae</taxon>
        <taxon>Thalictroideae</taxon>
        <taxon>Thalictrum</taxon>
    </lineage>
</organism>
<protein>
    <submittedName>
        <fullName evidence="2">Uncharacterized protein</fullName>
    </submittedName>
</protein>
<comment type="caution">
    <text evidence="2">The sequence shown here is derived from an EMBL/GenBank/DDBJ whole genome shotgun (WGS) entry which is preliminary data.</text>
</comment>
<accession>A0A7J6VG89</accession>
<name>A0A7J6VG89_THATH</name>
<evidence type="ECO:0000313" key="3">
    <source>
        <dbReference type="Proteomes" id="UP000554482"/>
    </source>
</evidence>
<dbReference type="EMBL" id="JABWDY010033755">
    <property type="protein sequence ID" value="KAF5183235.1"/>
    <property type="molecule type" value="Genomic_DNA"/>
</dbReference>
<sequence length="326" mass="36916">MVLNFFHLQKAKFFKFGSGIQTRHIEEVCPEEEMHIEDNKFQEWKEEKLRESEKMKEMLTLSILTDSQLVSYDFGESEGIQEVKETNKAMSQEDGEKSMEMMAFVVAKVKETEAVMQGRNLNNKGEDGGNHQKAEWLFLMDISPQVIDKAQTNQAQSISMEDVSGALGTGSKVIIPTLDKNQNEPTCKKKMFYEDADSQNPISKPDPVSNLDQISYHVDQSIFKIPNVIPNSSVTKKPNFSQLPTNNSTQEPVFPISNLQTDISTKQCSQSSDSSFTKKVISLEGDWGAVSKKRRVELTNCLERDGGEEVLNKEGENKRSREEEEI</sequence>
<evidence type="ECO:0000256" key="1">
    <source>
        <dbReference type="SAM" id="MobiDB-lite"/>
    </source>
</evidence>
<proteinExistence type="predicted"/>
<reference evidence="2 3" key="1">
    <citation type="submission" date="2020-06" db="EMBL/GenBank/DDBJ databases">
        <title>Transcriptomic and genomic resources for Thalictrum thalictroides and T. hernandezii: Facilitating candidate gene discovery in an emerging model plant lineage.</title>
        <authorList>
            <person name="Arias T."/>
            <person name="Riano-Pachon D.M."/>
            <person name="Di Stilio V.S."/>
        </authorList>
    </citation>
    <scope>NUCLEOTIDE SEQUENCE [LARGE SCALE GENOMIC DNA]</scope>
    <source>
        <strain evidence="3">cv. WT478/WT964</strain>
        <tissue evidence="2">Leaves</tissue>
    </source>
</reference>
<feature type="region of interest" description="Disordered" evidence="1">
    <location>
        <begin position="299"/>
        <end position="326"/>
    </location>
</feature>